<dbReference type="PROSITE" id="PS50994">
    <property type="entry name" value="INTEGRASE"/>
    <property type="match status" value="1"/>
</dbReference>
<dbReference type="Pfam" id="PF00665">
    <property type="entry name" value="rve"/>
    <property type="match status" value="1"/>
</dbReference>
<dbReference type="InterPro" id="IPR025724">
    <property type="entry name" value="GAG-pre-integrase_dom"/>
</dbReference>
<dbReference type="InterPro" id="IPR043502">
    <property type="entry name" value="DNA/RNA_pol_sf"/>
</dbReference>
<protein>
    <submittedName>
        <fullName evidence="3">Ribonuclease H-like domain, reverse transcriptase, RNA-dependent DNA polymerase</fullName>
    </submittedName>
</protein>
<dbReference type="SUPFAM" id="SSF56672">
    <property type="entry name" value="DNA/RNA polymerases"/>
    <property type="match status" value="1"/>
</dbReference>
<dbReference type="Proteomes" id="UP001151760">
    <property type="component" value="Unassembled WGS sequence"/>
</dbReference>
<sequence>MAILEDSDEWKQVKEDEEQKVSLHEEDVGYKETNMDSLWYLDNGASNHMTRMREHFKELDEKVSGKVRFGDGSYIEIKGKGSILIECDDEKQRIISHVYYIPNLKSNLLSLGQFTEIGCKVVMEDDELRLYDMDNKIFMKVARQRNRLYKANLRIGTPVCLLANLKDDTWLWHARLGHLNFESLKSMAQRDLVHGIPAIKHTTQICDVCLIGKHSRAPFPKRAKAGSTSPLDLVYGDLCGPISPPTPSGKKYIFLLVDDYSRYMWVYFLSTKDQTFDTFKEYKKTIENELRTTLKMLRTDRGGEFTSNEFTQYCKENGIARQLTAPYSPQQNGAVERRNRTIMSTTRSLEDITPYEAIKRRKPNLEKLRVFGCIAYAKVPSQRLTKLDDRSSIGNEQGSKVYRLFDPTTQKICNSRDVKFNDEPEWTDFKIENLEVTSEHHDQGTHQNYKEASSDQKWIEAMKVELDSINKNNTWELTTLPKGHKAIGLKWVFKTKKDANGDIIKHKARLVAKGYIQEHGIDFEEVFAPVARMETIRLLLAIAANNKWEVHHLDVKSAFLHGELKEEVYVTQPEGFMKREDNGKVYRLIKALYGLRQAPRAWNIKLDNTLKSLDFKKCALEQAIYTKTSKDSTLLIGVYVDDLIITGTPKKEIDKFKAQMEEKFEMSDLGLLAYYLGIEVTQTGGDISIKQSAYANKILKEAGMIDCNETLIPMDPGTRLTKLTEGTMVNSTEYRSLIGCLRYLLHTRPDLSYSVGLLSRFMQEPKEQHMKAIRQVLRYVKGTKDFGITYKHNEGNKIQGFSDSSYGVNTQEGKGTTRIIFYYGESPISWSTQKQATVALSSCESEFIAATAAATQALWLKRLLSKLTHSKEGKVTIMVDNKSAIALMKNPVFHGRSKHIDTKYHFIRECVEREDIQVEFVSGEYQKADILTKALPKIKFLTMRQLIGVKDLRQSDCD</sequence>
<dbReference type="Pfam" id="PF13976">
    <property type="entry name" value="gag_pre-integrs"/>
    <property type="match status" value="1"/>
</dbReference>
<evidence type="ECO:0000259" key="2">
    <source>
        <dbReference type="PROSITE" id="PS50994"/>
    </source>
</evidence>
<keyword evidence="1" id="KW-0378">Hydrolase</keyword>
<evidence type="ECO:0000313" key="3">
    <source>
        <dbReference type="EMBL" id="GJT06761.1"/>
    </source>
</evidence>
<dbReference type="InterPro" id="IPR057670">
    <property type="entry name" value="SH3_retrovirus"/>
</dbReference>
<proteinExistence type="predicted"/>
<reference evidence="3" key="1">
    <citation type="journal article" date="2022" name="Int. J. Mol. Sci.">
        <title>Draft Genome of Tanacetum Coccineum: Genomic Comparison of Closely Related Tanacetum-Family Plants.</title>
        <authorList>
            <person name="Yamashiro T."/>
            <person name="Shiraishi A."/>
            <person name="Nakayama K."/>
            <person name="Satake H."/>
        </authorList>
    </citation>
    <scope>NUCLEOTIDE SEQUENCE</scope>
</reference>
<feature type="domain" description="Integrase catalytic" evidence="2">
    <location>
        <begin position="226"/>
        <end position="397"/>
    </location>
</feature>
<dbReference type="Pfam" id="PF25597">
    <property type="entry name" value="SH3_retrovirus"/>
    <property type="match status" value="1"/>
</dbReference>
<dbReference type="InterPro" id="IPR036397">
    <property type="entry name" value="RNaseH_sf"/>
</dbReference>
<dbReference type="Gene3D" id="3.30.420.10">
    <property type="entry name" value="Ribonuclease H-like superfamily/Ribonuclease H"/>
    <property type="match status" value="1"/>
</dbReference>
<dbReference type="Pfam" id="PF22936">
    <property type="entry name" value="Pol_BBD"/>
    <property type="match status" value="1"/>
</dbReference>
<keyword evidence="1" id="KW-0645">Protease</keyword>
<dbReference type="InterPro" id="IPR012337">
    <property type="entry name" value="RNaseH-like_sf"/>
</dbReference>
<comment type="caution">
    <text evidence="3">The sequence shown here is derived from an EMBL/GenBank/DDBJ whole genome shotgun (WGS) entry which is preliminary data.</text>
</comment>
<dbReference type="SUPFAM" id="SSF53098">
    <property type="entry name" value="Ribonuclease H-like"/>
    <property type="match status" value="1"/>
</dbReference>
<dbReference type="Pfam" id="PF07727">
    <property type="entry name" value="RVT_2"/>
    <property type="match status" value="1"/>
</dbReference>
<dbReference type="PANTHER" id="PTHR11439:SF515">
    <property type="entry name" value="GAG-POL POLYPROTEIN"/>
    <property type="match status" value="1"/>
</dbReference>
<evidence type="ECO:0000256" key="1">
    <source>
        <dbReference type="ARBA" id="ARBA00022750"/>
    </source>
</evidence>
<dbReference type="InterPro" id="IPR001584">
    <property type="entry name" value="Integrase_cat-core"/>
</dbReference>
<keyword evidence="1" id="KW-0064">Aspartyl protease</keyword>
<accession>A0ABQ5AWT9</accession>
<dbReference type="EMBL" id="BQNB010012695">
    <property type="protein sequence ID" value="GJT06761.1"/>
    <property type="molecule type" value="Genomic_DNA"/>
</dbReference>
<reference evidence="3" key="2">
    <citation type="submission" date="2022-01" db="EMBL/GenBank/DDBJ databases">
        <authorList>
            <person name="Yamashiro T."/>
            <person name="Shiraishi A."/>
            <person name="Satake H."/>
            <person name="Nakayama K."/>
        </authorList>
    </citation>
    <scope>NUCLEOTIDE SEQUENCE</scope>
</reference>
<keyword evidence="4" id="KW-1185">Reference proteome</keyword>
<evidence type="ECO:0000313" key="4">
    <source>
        <dbReference type="Proteomes" id="UP001151760"/>
    </source>
</evidence>
<dbReference type="PANTHER" id="PTHR11439">
    <property type="entry name" value="GAG-POL-RELATED RETROTRANSPOSON"/>
    <property type="match status" value="1"/>
</dbReference>
<dbReference type="CDD" id="cd09272">
    <property type="entry name" value="RNase_HI_RT_Ty1"/>
    <property type="match status" value="1"/>
</dbReference>
<dbReference type="InterPro" id="IPR054722">
    <property type="entry name" value="PolX-like_BBD"/>
</dbReference>
<organism evidence="3 4">
    <name type="scientific">Tanacetum coccineum</name>
    <dbReference type="NCBI Taxonomy" id="301880"/>
    <lineage>
        <taxon>Eukaryota</taxon>
        <taxon>Viridiplantae</taxon>
        <taxon>Streptophyta</taxon>
        <taxon>Embryophyta</taxon>
        <taxon>Tracheophyta</taxon>
        <taxon>Spermatophyta</taxon>
        <taxon>Magnoliopsida</taxon>
        <taxon>eudicotyledons</taxon>
        <taxon>Gunneridae</taxon>
        <taxon>Pentapetalae</taxon>
        <taxon>asterids</taxon>
        <taxon>campanulids</taxon>
        <taxon>Asterales</taxon>
        <taxon>Asteraceae</taxon>
        <taxon>Asteroideae</taxon>
        <taxon>Anthemideae</taxon>
        <taxon>Anthemidinae</taxon>
        <taxon>Tanacetum</taxon>
    </lineage>
</organism>
<name>A0ABQ5AWT9_9ASTR</name>
<dbReference type="InterPro" id="IPR013103">
    <property type="entry name" value="RVT_2"/>
</dbReference>
<gene>
    <name evidence="3" type="ORF">Tco_0841223</name>
</gene>